<keyword evidence="2" id="KW-0488">Methylation</keyword>
<dbReference type="AlphaFoldDB" id="A0A0A0I9X9"/>
<evidence type="ECO:0000256" key="5">
    <source>
        <dbReference type="ARBA" id="ARBA00023136"/>
    </source>
</evidence>
<organism evidence="7 8">
    <name type="scientific">Clostridium novyi A str. 4552</name>
    <dbReference type="NCBI Taxonomy" id="1444289"/>
    <lineage>
        <taxon>Bacteria</taxon>
        <taxon>Bacillati</taxon>
        <taxon>Bacillota</taxon>
        <taxon>Clostridia</taxon>
        <taxon>Eubacteriales</taxon>
        <taxon>Clostridiaceae</taxon>
        <taxon>Clostridium</taxon>
    </lineage>
</organism>
<name>A0A0A0I9X9_CLONO</name>
<dbReference type="InterPro" id="IPR012902">
    <property type="entry name" value="N_methyl_site"/>
</dbReference>
<dbReference type="PANTHER" id="PTHR30093:SF44">
    <property type="entry name" value="TYPE II SECRETION SYSTEM CORE PROTEIN G"/>
    <property type="match status" value="1"/>
</dbReference>
<dbReference type="PANTHER" id="PTHR30093">
    <property type="entry name" value="GENERAL SECRETION PATHWAY PROTEIN G"/>
    <property type="match status" value="1"/>
</dbReference>
<dbReference type="OrthoDB" id="1819208at2"/>
<dbReference type="SUPFAM" id="SSF54523">
    <property type="entry name" value="Pili subunits"/>
    <property type="match status" value="1"/>
</dbReference>
<dbReference type="NCBIfam" id="TIGR02532">
    <property type="entry name" value="IV_pilin_GFxxxE"/>
    <property type="match status" value="1"/>
</dbReference>
<evidence type="ECO:0000313" key="7">
    <source>
        <dbReference type="EMBL" id="KGM97358.1"/>
    </source>
</evidence>
<keyword evidence="4 6" id="KW-1133">Transmembrane helix</keyword>
<dbReference type="Proteomes" id="UP000030012">
    <property type="component" value="Unassembled WGS sequence"/>
</dbReference>
<evidence type="ECO:0000256" key="1">
    <source>
        <dbReference type="ARBA" id="ARBA00004167"/>
    </source>
</evidence>
<dbReference type="RefSeq" id="WP_039253407.1">
    <property type="nucleotide sequence ID" value="NZ_JENJ01000011.1"/>
</dbReference>
<comment type="caution">
    <text evidence="7">The sequence shown here is derived from an EMBL/GenBank/DDBJ whole genome shotgun (WGS) entry which is preliminary data.</text>
</comment>
<evidence type="ECO:0000256" key="3">
    <source>
        <dbReference type="ARBA" id="ARBA00022692"/>
    </source>
</evidence>
<dbReference type="PROSITE" id="PS00409">
    <property type="entry name" value="PROKAR_NTER_METHYL"/>
    <property type="match status" value="1"/>
</dbReference>
<evidence type="ECO:0000313" key="8">
    <source>
        <dbReference type="Proteomes" id="UP000030012"/>
    </source>
</evidence>
<dbReference type="InterPro" id="IPR045584">
    <property type="entry name" value="Pilin-like"/>
</dbReference>
<dbReference type="GO" id="GO:0016020">
    <property type="term" value="C:membrane"/>
    <property type="evidence" value="ECO:0007669"/>
    <property type="project" value="UniProtKB-SubCell"/>
</dbReference>
<evidence type="ECO:0000256" key="4">
    <source>
        <dbReference type="ARBA" id="ARBA00022989"/>
    </source>
</evidence>
<evidence type="ECO:0000256" key="6">
    <source>
        <dbReference type="SAM" id="Phobius"/>
    </source>
</evidence>
<dbReference type="EMBL" id="JENJ01000011">
    <property type="protein sequence ID" value="KGM97358.1"/>
    <property type="molecule type" value="Genomic_DNA"/>
</dbReference>
<sequence length="164" mass="18555">MGKLKLMFSLKFKKAIKKRGFTLIELIIVMAIILVMASFLIPKFNGYRGRAERVKAIDTGRQIYLSAMESYMENGGTFDGEKLAKTSKELLGMENVSIESVSEENVVINYGVDNKNYSLKFGKNSSNFYINNEKGEIYPEYKPTTNKTVPRIEVGEKGKEKEGK</sequence>
<feature type="transmembrane region" description="Helical" evidence="6">
    <location>
        <begin position="21"/>
        <end position="41"/>
    </location>
</feature>
<reference evidence="7 8" key="1">
    <citation type="submission" date="2014-01" db="EMBL/GenBank/DDBJ databases">
        <title>Plasmidome dynamics in the species complex Clostridium novyi sensu lato converts strains of independent lineages into distinctly different pathogens.</title>
        <authorList>
            <person name="Skarin H."/>
            <person name="Segerman B."/>
        </authorList>
    </citation>
    <scope>NUCLEOTIDE SEQUENCE [LARGE SCALE GENOMIC DNA]</scope>
    <source>
        <strain evidence="7 8">4552</strain>
    </source>
</reference>
<keyword evidence="3 6" id="KW-0812">Transmembrane</keyword>
<proteinExistence type="predicted"/>
<comment type="subcellular location">
    <subcellularLocation>
        <location evidence="1">Membrane</location>
        <topology evidence="1">Single-pass membrane protein</topology>
    </subcellularLocation>
</comment>
<dbReference type="Pfam" id="PF07963">
    <property type="entry name" value="N_methyl"/>
    <property type="match status" value="1"/>
</dbReference>
<gene>
    <name evidence="7" type="ORF">Z968_03580</name>
</gene>
<dbReference type="Gene3D" id="3.30.700.10">
    <property type="entry name" value="Glycoprotein, Type 4 Pilin"/>
    <property type="match status" value="1"/>
</dbReference>
<accession>A0A0A0I9X9</accession>
<evidence type="ECO:0000256" key="2">
    <source>
        <dbReference type="ARBA" id="ARBA00022481"/>
    </source>
</evidence>
<protein>
    <submittedName>
        <fullName evidence="7">N-terminal cleavage protein</fullName>
    </submittedName>
</protein>
<keyword evidence="5 6" id="KW-0472">Membrane</keyword>